<keyword evidence="2" id="KW-1185">Reference proteome</keyword>
<dbReference type="Proteomes" id="UP000823674">
    <property type="component" value="Chromosome A09"/>
</dbReference>
<evidence type="ECO:0000313" key="2">
    <source>
        <dbReference type="Proteomes" id="UP000823674"/>
    </source>
</evidence>
<proteinExistence type="predicted"/>
<comment type="caution">
    <text evidence="1">The sequence shown here is derived from an EMBL/GenBank/DDBJ whole genome shotgun (WGS) entry which is preliminary data.</text>
</comment>
<name>A0ABQ7LKD9_BRACM</name>
<accession>A0ABQ7LKD9</accession>
<evidence type="ECO:0000313" key="1">
    <source>
        <dbReference type="EMBL" id="KAG5386712.1"/>
    </source>
</evidence>
<reference evidence="1 2" key="1">
    <citation type="submission" date="2021-03" db="EMBL/GenBank/DDBJ databases">
        <authorList>
            <person name="King G.J."/>
            <person name="Bancroft I."/>
            <person name="Baten A."/>
            <person name="Bloomfield J."/>
            <person name="Borpatragohain P."/>
            <person name="He Z."/>
            <person name="Irish N."/>
            <person name="Irwin J."/>
            <person name="Liu K."/>
            <person name="Mauleon R.P."/>
            <person name="Moore J."/>
            <person name="Morris R."/>
            <person name="Ostergaard L."/>
            <person name="Wang B."/>
            <person name="Wells R."/>
        </authorList>
    </citation>
    <scope>NUCLEOTIDE SEQUENCE [LARGE SCALE GENOMIC DNA]</scope>
    <source>
        <strain evidence="1">R-o-18</strain>
        <tissue evidence="1">Leaf</tissue>
    </source>
</reference>
<organism evidence="1 2">
    <name type="scientific">Brassica rapa subsp. trilocularis</name>
    <dbReference type="NCBI Taxonomy" id="1813537"/>
    <lineage>
        <taxon>Eukaryota</taxon>
        <taxon>Viridiplantae</taxon>
        <taxon>Streptophyta</taxon>
        <taxon>Embryophyta</taxon>
        <taxon>Tracheophyta</taxon>
        <taxon>Spermatophyta</taxon>
        <taxon>Magnoliopsida</taxon>
        <taxon>eudicotyledons</taxon>
        <taxon>Gunneridae</taxon>
        <taxon>Pentapetalae</taxon>
        <taxon>rosids</taxon>
        <taxon>malvids</taxon>
        <taxon>Brassicales</taxon>
        <taxon>Brassicaceae</taxon>
        <taxon>Brassiceae</taxon>
        <taxon>Brassica</taxon>
    </lineage>
</organism>
<sequence>MAWWKCGCSDLSGFEVFCCCGSKYNLFGSNMITEVTTEQWIQAQQLEQLISDIQGKHFPKVQEAFDVHWDGKKALSLYNHISHKPCLNKIASGLLLQDTTTSCKGSSNMRWEEPRSHMARCRELRWQKKGKLNVKIKKIRMFLE</sequence>
<protein>
    <submittedName>
        <fullName evidence="1">Uncharacterized protein</fullName>
    </submittedName>
</protein>
<gene>
    <name evidence="1" type="primary">A09g517970.1_BraROA</name>
    <name evidence="1" type="ORF">IGI04_038182</name>
</gene>
<dbReference type="EMBL" id="JADBGQ010000008">
    <property type="protein sequence ID" value="KAG5386712.1"/>
    <property type="molecule type" value="Genomic_DNA"/>
</dbReference>